<evidence type="ECO:0000313" key="7">
    <source>
        <dbReference type="Proteomes" id="UP001156664"/>
    </source>
</evidence>
<dbReference type="Proteomes" id="UP001156664">
    <property type="component" value="Unassembled WGS sequence"/>
</dbReference>
<keyword evidence="2" id="KW-0436">Ligase</keyword>
<name>A0ABQ5YQJ3_9BURK</name>
<comment type="cofactor">
    <cofactor evidence="2">
        <name>Mg(2+)</name>
        <dbReference type="ChEBI" id="CHEBI:18420"/>
    </cofactor>
</comment>
<dbReference type="SUPFAM" id="SSF53244">
    <property type="entry name" value="MurD-like peptide ligases, peptide-binding domain"/>
    <property type="match status" value="1"/>
</dbReference>
<evidence type="ECO:0000313" key="6">
    <source>
        <dbReference type="EMBL" id="GLR26065.1"/>
    </source>
</evidence>
<comment type="caution">
    <text evidence="2">Lacks conserved residue(s) required for the propagation of feature annotation.</text>
</comment>
<feature type="binding site" evidence="2">
    <location>
        <position position="190"/>
    </location>
    <ligand>
        <name>UDP-N-acetyl-alpha-D-muramoyl-L-alanyl-D-glutamate</name>
        <dbReference type="ChEBI" id="CHEBI:83900"/>
    </ligand>
</feature>
<dbReference type="PANTHER" id="PTHR23135:SF4">
    <property type="entry name" value="UDP-N-ACETYLMURAMOYL-L-ALANYL-D-GLUTAMATE--2,6-DIAMINOPIMELATE LIGASE MURE HOMOLOG, CHLOROPLASTIC"/>
    <property type="match status" value="1"/>
</dbReference>
<sequence>MSAYLHTASEVLAELHERGFFADCSALVSDSRQLRGSQDVFVAMPGARFDPRTIADSLIHENKAGLVLVEYDEKRVYESAAVVPVLGLQALLGQLAHAYYDKPSERLKIIAVTGTNGKTTVTRWLAQSILWMGGRAAVIGTLGYGEPDALRKHSGLTTPDVLGMHNLLYTLDREGYEWVCLEASSIGLEQGRLAGVHIHCAAFTNLTQDHLDYHQSMQAYADAKMLLASWQGLGCAVSFVQDEHGLNFLSRATAVGAKVASVGRSETDSVYLKSVKPMKAGLLLEFQEGDESFRMSVPVIGAFNAENIAVVYGILRSIGFDTDAIVAALQRVSPAPGRMELISESPCVVVDYAHTPDALGKVLTTLRELVDTRAGQLAVVFGCGGDRDKGKRPQMGRIAAELADKVYVTSDNPRSESPVAIIEAVLEGVPENCLNKVQVEEERGRAIERSIQESADEDVVLLAGKGHEDQQIIGGQVISFSDAQEARRALDKRGER</sequence>
<dbReference type="NCBIfam" id="TIGR01085">
    <property type="entry name" value="murE"/>
    <property type="match status" value="1"/>
</dbReference>
<keyword evidence="2 3" id="KW-0961">Cell wall biogenesis/degradation</keyword>
<keyword evidence="2" id="KW-0963">Cytoplasm</keyword>
<feature type="binding site" evidence="2">
    <location>
        <begin position="411"/>
        <end position="414"/>
    </location>
    <ligand>
        <name>meso-2,6-diaminopimelate</name>
        <dbReference type="ChEBI" id="CHEBI:57791"/>
    </ligand>
</feature>
<dbReference type="InterPro" id="IPR036615">
    <property type="entry name" value="Mur_ligase_C_dom_sf"/>
</dbReference>
<comment type="function">
    <text evidence="2">Catalyzes the addition of meso-diaminopimelic acid to the nucleotide precursor UDP-N-acetylmuramoyl-L-alanyl-D-glutamate (UMAG) in the biosynthesis of bacterial cell-wall peptidoglycan.</text>
</comment>
<reference evidence="7" key="1">
    <citation type="journal article" date="2019" name="Int. J. Syst. Evol. Microbiol.">
        <title>The Global Catalogue of Microorganisms (GCM) 10K type strain sequencing project: providing services to taxonomists for standard genome sequencing and annotation.</title>
        <authorList>
            <consortium name="The Broad Institute Genomics Platform"/>
            <consortium name="The Broad Institute Genome Sequencing Center for Infectious Disease"/>
            <person name="Wu L."/>
            <person name="Ma J."/>
        </authorList>
    </citation>
    <scope>NUCLEOTIDE SEQUENCE [LARGE SCALE GENOMIC DNA]</scope>
    <source>
        <strain evidence="7">NBRC 105857</strain>
    </source>
</reference>
<feature type="binding site" evidence="2">
    <location>
        <position position="387"/>
    </location>
    <ligand>
        <name>meso-2,6-diaminopimelate</name>
        <dbReference type="ChEBI" id="CHEBI:57791"/>
    </ligand>
</feature>
<dbReference type="EMBL" id="BSOJ01000012">
    <property type="protein sequence ID" value="GLR26065.1"/>
    <property type="molecule type" value="Genomic_DNA"/>
</dbReference>
<evidence type="ECO:0000256" key="2">
    <source>
        <dbReference type="HAMAP-Rule" id="MF_00208"/>
    </source>
</evidence>
<dbReference type="Gene3D" id="3.90.190.20">
    <property type="entry name" value="Mur ligase, C-terminal domain"/>
    <property type="match status" value="1"/>
</dbReference>
<feature type="binding site" evidence="2">
    <location>
        <position position="468"/>
    </location>
    <ligand>
        <name>meso-2,6-diaminopimelate</name>
        <dbReference type="ChEBI" id="CHEBI:57791"/>
    </ligand>
</feature>
<feature type="binding site" evidence="2">
    <location>
        <position position="31"/>
    </location>
    <ligand>
        <name>UDP-N-acetyl-alpha-D-muramoyl-L-alanyl-D-glutamate</name>
        <dbReference type="ChEBI" id="CHEBI:83900"/>
    </ligand>
</feature>
<feature type="domain" description="Mur ligase central" evidence="5">
    <location>
        <begin position="112"/>
        <end position="313"/>
    </location>
</feature>
<dbReference type="NCBIfam" id="NF001126">
    <property type="entry name" value="PRK00139.1-4"/>
    <property type="match status" value="1"/>
</dbReference>
<keyword evidence="2" id="KW-0067">ATP-binding</keyword>
<gene>
    <name evidence="2" type="primary">murE</name>
    <name evidence="6" type="ORF">GCM10007875_11530</name>
</gene>
<dbReference type="Pfam" id="PF02875">
    <property type="entry name" value="Mur_ligase_C"/>
    <property type="match status" value="1"/>
</dbReference>
<keyword evidence="2 3" id="KW-0131">Cell cycle</keyword>
<dbReference type="EC" id="6.3.2.13" evidence="2"/>
<dbReference type="InterPro" id="IPR036565">
    <property type="entry name" value="Mur-like_cat_sf"/>
</dbReference>
<feature type="binding site" evidence="2">
    <location>
        <position position="192"/>
    </location>
    <ligand>
        <name>UDP-N-acetyl-alpha-D-muramoyl-L-alanyl-D-glutamate</name>
        <dbReference type="ChEBI" id="CHEBI:83900"/>
    </ligand>
</feature>
<evidence type="ECO:0000259" key="4">
    <source>
        <dbReference type="Pfam" id="PF02875"/>
    </source>
</evidence>
<comment type="catalytic activity">
    <reaction evidence="2">
        <text>UDP-N-acetyl-alpha-D-muramoyl-L-alanyl-D-glutamate + meso-2,6-diaminopimelate + ATP = UDP-N-acetyl-alpha-D-muramoyl-L-alanyl-gamma-D-glutamyl-meso-2,6-diaminopimelate + ADP + phosphate + H(+)</text>
        <dbReference type="Rhea" id="RHEA:23676"/>
        <dbReference type="ChEBI" id="CHEBI:15378"/>
        <dbReference type="ChEBI" id="CHEBI:30616"/>
        <dbReference type="ChEBI" id="CHEBI:43474"/>
        <dbReference type="ChEBI" id="CHEBI:57791"/>
        <dbReference type="ChEBI" id="CHEBI:83900"/>
        <dbReference type="ChEBI" id="CHEBI:83905"/>
        <dbReference type="ChEBI" id="CHEBI:456216"/>
        <dbReference type="EC" id="6.3.2.13"/>
    </reaction>
</comment>
<accession>A0ABQ5YQJ3</accession>
<keyword evidence="7" id="KW-1185">Reference proteome</keyword>
<evidence type="ECO:0000256" key="1">
    <source>
        <dbReference type="ARBA" id="ARBA00005898"/>
    </source>
</evidence>
<organism evidence="6 7">
    <name type="scientific">Limnobacter litoralis</name>
    <dbReference type="NCBI Taxonomy" id="481366"/>
    <lineage>
        <taxon>Bacteria</taxon>
        <taxon>Pseudomonadati</taxon>
        <taxon>Pseudomonadota</taxon>
        <taxon>Betaproteobacteria</taxon>
        <taxon>Burkholderiales</taxon>
        <taxon>Burkholderiaceae</taxon>
        <taxon>Limnobacter</taxon>
    </lineage>
</organism>
<dbReference type="InterPro" id="IPR013221">
    <property type="entry name" value="Mur_ligase_cen"/>
</dbReference>
<feature type="modified residue" description="N6-carboxylysine" evidence="2">
    <location>
        <position position="224"/>
    </location>
</feature>
<keyword evidence="2 3" id="KW-0132">Cell division</keyword>
<comment type="similarity">
    <text evidence="1 2">Belongs to the MurCDEF family. MurE subfamily.</text>
</comment>
<keyword evidence="2" id="KW-0547">Nucleotide-binding</keyword>
<dbReference type="RefSeq" id="WP_284280539.1">
    <property type="nucleotide sequence ID" value="NZ_BSOJ01000012.1"/>
</dbReference>
<dbReference type="SUPFAM" id="SSF63418">
    <property type="entry name" value="MurE/MurF N-terminal domain"/>
    <property type="match status" value="1"/>
</dbReference>
<comment type="PTM">
    <text evidence="2">Carboxylation is probably crucial for Mg(2+) binding and, consequently, for the gamma-phosphate positioning of ATP.</text>
</comment>
<feature type="short sequence motif" description="Meso-diaminopimelate recognition motif" evidence="2">
    <location>
        <begin position="411"/>
        <end position="414"/>
    </location>
</feature>
<keyword evidence="2" id="KW-0460">Magnesium</keyword>
<feature type="binding site" evidence="2">
    <location>
        <begin position="157"/>
        <end position="158"/>
    </location>
    <ligand>
        <name>UDP-N-acetyl-alpha-D-muramoyl-L-alanyl-D-glutamate</name>
        <dbReference type="ChEBI" id="CHEBI:83900"/>
    </ligand>
</feature>
<proteinExistence type="inferred from homology"/>
<feature type="binding site" evidence="2">
    <location>
        <position position="464"/>
    </location>
    <ligand>
        <name>meso-2,6-diaminopimelate</name>
        <dbReference type="ChEBI" id="CHEBI:57791"/>
    </ligand>
</feature>
<keyword evidence="2 3" id="KW-0133">Cell shape</keyword>
<evidence type="ECO:0000256" key="3">
    <source>
        <dbReference type="RuleBase" id="RU004135"/>
    </source>
</evidence>
<dbReference type="HAMAP" id="MF_00208">
    <property type="entry name" value="MurE"/>
    <property type="match status" value="1"/>
</dbReference>
<feature type="domain" description="Mur ligase C-terminal" evidence="4">
    <location>
        <begin position="337"/>
        <end position="466"/>
    </location>
</feature>
<keyword evidence="2 3" id="KW-0573">Peptidoglycan synthesis</keyword>
<comment type="pathway">
    <text evidence="2 3">Cell wall biogenesis; peptidoglycan biosynthesis.</text>
</comment>
<dbReference type="Gene3D" id="3.40.1390.10">
    <property type="entry name" value="MurE/MurF, N-terminal domain"/>
    <property type="match status" value="1"/>
</dbReference>
<dbReference type="InterPro" id="IPR004101">
    <property type="entry name" value="Mur_ligase_C"/>
</dbReference>
<comment type="subcellular location">
    <subcellularLocation>
        <location evidence="2 3">Cytoplasm</location>
    </subcellularLocation>
</comment>
<protein>
    <recommendedName>
        <fullName evidence="2">UDP-N-acetylmuramoyl-L-alanyl-D-glutamate--2,6-diaminopimelate ligase</fullName>
        <ecNumber evidence="2">6.3.2.13</ecNumber>
    </recommendedName>
    <alternativeName>
        <fullName evidence="2">Meso-A2pm-adding enzyme</fullName>
    </alternativeName>
    <alternativeName>
        <fullName evidence="2">Meso-diaminopimelate-adding enzyme</fullName>
    </alternativeName>
    <alternativeName>
        <fullName evidence="2">UDP-MurNAc-L-Ala-D-Glu:meso-diaminopimelate ligase</fullName>
    </alternativeName>
    <alternativeName>
        <fullName evidence="2">UDP-MurNAc-tripeptide synthetase</fullName>
    </alternativeName>
    <alternativeName>
        <fullName evidence="2">UDP-N-acetylmuramyl-tripeptide synthetase</fullName>
    </alternativeName>
</protein>
<dbReference type="SUPFAM" id="SSF53623">
    <property type="entry name" value="MurD-like peptide ligases, catalytic domain"/>
    <property type="match status" value="1"/>
</dbReference>
<feature type="binding site" evidence="2">
    <location>
        <position position="184"/>
    </location>
    <ligand>
        <name>UDP-N-acetyl-alpha-D-muramoyl-L-alanyl-D-glutamate</name>
        <dbReference type="ChEBI" id="CHEBI:83900"/>
    </ligand>
</feature>
<dbReference type="Gene3D" id="3.40.1190.10">
    <property type="entry name" value="Mur-like, catalytic domain"/>
    <property type="match status" value="1"/>
</dbReference>
<comment type="caution">
    <text evidence="6">The sequence shown here is derived from an EMBL/GenBank/DDBJ whole genome shotgun (WGS) entry which is preliminary data.</text>
</comment>
<dbReference type="Pfam" id="PF08245">
    <property type="entry name" value="Mur_ligase_M"/>
    <property type="match status" value="1"/>
</dbReference>
<evidence type="ECO:0000259" key="5">
    <source>
        <dbReference type="Pfam" id="PF08245"/>
    </source>
</evidence>
<feature type="binding site" evidence="2">
    <location>
        <begin position="114"/>
        <end position="120"/>
    </location>
    <ligand>
        <name>ATP</name>
        <dbReference type="ChEBI" id="CHEBI:30616"/>
    </ligand>
</feature>
<dbReference type="InterPro" id="IPR005761">
    <property type="entry name" value="UDP-N-AcMur-Glu-dNH2Pim_ligase"/>
</dbReference>
<dbReference type="InterPro" id="IPR035911">
    <property type="entry name" value="MurE/MurF_N"/>
</dbReference>
<dbReference type="PANTHER" id="PTHR23135">
    <property type="entry name" value="MUR LIGASE FAMILY MEMBER"/>
    <property type="match status" value="1"/>
</dbReference>